<name>A0A9D3XQD3_9SAUR</name>
<evidence type="ECO:0000256" key="1">
    <source>
        <dbReference type="SAM" id="MobiDB-lite"/>
    </source>
</evidence>
<reference evidence="2" key="1">
    <citation type="submission" date="2021-09" db="EMBL/GenBank/DDBJ databases">
        <title>The genome of Mauremys mutica provides insights into the evolution of semi-aquatic lifestyle.</title>
        <authorList>
            <person name="Gong S."/>
            <person name="Gao Y."/>
        </authorList>
    </citation>
    <scope>NUCLEOTIDE SEQUENCE</scope>
    <source>
        <strain evidence="2">MM-2020</strain>
        <tissue evidence="2">Muscle</tissue>
    </source>
</reference>
<accession>A0A9D3XQD3</accession>
<gene>
    <name evidence="2" type="ORF">KIL84_004797</name>
</gene>
<proteinExistence type="predicted"/>
<comment type="caution">
    <text evidence="2">The sequence shown here is derived from an EMBL/GenBank/DDBJ whole genome shotgun (WGS) entry which is preliminary data.</text>
</comment>
<keyword evidence="3" id="KW-1185">Reference proteome</keyword>
<feature type="region of interest" description="Disordered" evidence="1">
    <location>
        <begin position="74"/>
        <end position="108"/>
    </location>
</feature>
<organism evidence="2 3">
    <name type="scientific">Mauremys mutica</name>
    <name type="common">yellowpond turtle</name>
    <dbReference type="NCBI Taxonomy" id="74926"/>
    <lineage>
        <taxon>Eukaryota</taxon>
        <taxon>Metazoa</taxon>
        <taxon>Chordata</taxon>
        <taxon>Craniata</taxon>
        <taxon>Vertebrata</taxon>
        <taxon>Euteleostomi</taxon>
        <taxon>Archelosauria</taxon>
        <taxon>Testudinata</taxon>
        <taxon>Testudines</taxon>
        <taxon>Cryptodira</taxon>
        <taxon>Durocryptodira</taxon>
        <taxon>Testudinoidea</taxon>
        <taxon>Geoemydidae</taxon>
        <taxon>Geoemydinae</taxon>
        <taxon>Mauremys</taxon>
    </lineage>
</organism>
<evidence type="ECO:0000313" key="3">
    <source>
        <dbReference type="Proteomes" id="UP000827986"/>
    </source>
</evidence>
<sequence length="161" mass="17200">TYFVPILGDRLVEDASQRCRHRSPLLPGPWGSAAELPAALPARQPAGARRVLQRHPPGTRRGGEEVSAACCRGGAVGAGREPPHRYPTRPDQTRGTLGTTGTGPACWMLPGSRSRPSYDDGEGSLILPWLHSELRSARLCHSLPHSTGSQAGVSTVHSDWT</sequence>
<dbReference type="Proteomes" id="UP000827986">
    <property type="component" value="Unassembled WGS sequence"/>
</dbReference>
<evidence type="ECO:0000313" key="2">
    <source>
        <dbReference type="EMBL" id="KAH1183305.1"/>
    </source>
</evidence>
<feature type="non-terminal residue" evidence="2">
    <location>
        <position position="1"/>
    </location>
</feature>
<feature type="compositionally biased region" description="Low complexity" evidence="1">
    <location>
        <begin position="93"/>
        <end position="103"/>
    </location>
</feature>
<dbReference type="EMBL" id="JAHDVG010000466">
    <property type="protein sequence ID" value="KAH1183305.1"/>
    <property type="molecule type" value="Genomic_DNA"/>
</dbReference>
<protein>
    <submittedName>
        <fullName evidence="2">Uncharacterized protein</fullName>
    </submittedName>
</protein>
<dbReference type="AlphaFoldDB" id="A0A9D3XQD3"/>